<dbReference type="PANTHER" id="PTHR30582:SF2">
    <property type="entry name" value="L,D-TRANSPEPTIDASE YCIB-RELATED"/>
    <property type="match status" value="1"/>
</dbReference>
<evidence type="ECO:0000313" key="7">
    <source>
        <dbReference type="EMBL" id="MPN20987.1"/>
    </source>
</evidence>
<dbReference type="CDD" id="cd16913">
    <property type="entry name" value="YkuD_like"/>
    <property type="match status" value="1"/>
</dbReference>
<dbReference type="Gene3D" id="2.40.440.10">
    <property type="entry name" value="L,D-transpeptidase catalytic domain-like"/>
    <property type="match status" value="1"/>
</dbReference>
<dbReference type="InterPro" id="IPR005490">
    <property type="entry name" value="LD_TPept_cat_dom"/>
</dbReference>
<dbReference type="EMBL" id="VSSQ01068850">
    <property type="protein sequence ID" value="MPN20987.1"/>
    <property type="molecule type" value="Genomic_DNA"/>
</dbReference>
<dbReference type="GO" id="GO:0008360">
    <property type="term" value="P:regulation of cell shape"/>
    <property type="evidence" value="ECO:0007669"/>
    <property type="project" value="UniProtKB-KW"/>
</dbReference>
<keyword evidence="2" id="KW-0808">Transferase</keyword>
<keyword evidence="5" id="KW-0961">Cell wall biogenesis/degradation</keyword>
<reference evidence="7" key="1">
    <citation type="submission" date="2019-08" db="EMBL/GenBank/DDBJ databases">
        <authorList>
            <person name="Kucharzyk K."/>
            <person name="Murdoch R.W."/>
            <person name="Higgins S."/>
            <person name="Loffler F."/>
        </authorList>
    </citation>
    <scope>NUCLEOTIDE SEQUENCE</scope>
</reference>
<dbReference type="GO" id="GO:0016740">
    <property type="term" value="F:transferase activity"/>
    <property type="evidence" value="ECO:0007669"/>
    <property type="project" value="UniProtKB-KW"/>
</dbReference>
<dbReference type="GO" id="GO:0005576">
    <property type="term" value="C:extracellular region"/>
    <property type="evidence" value="ECO:0007669"/>
    <property type="project" value="TreeGrafter"/>
</dbReference>
<proteinExistence type="predicted"/>
<dbReference type="AlphaFoldDB" id="A0A645G2A2"/>
<evidence type="ECO:0000256" key="5">
    <source>
        <dbReference type="ARBA" id="ARBA00023316"/>
    </source>
</evidence>
<dbReference type="GO" id="GO:0018104">
    <property type="term" value="P:peptidoglycan-protein cross-linking"/>
    <property type="evidence" value="ECO:0007669"/>
    <property type="project" value="TreeGrafter"/>
</dbReference>
<name>A0A645G2A2_9ZZZZ</name>
<keyword evidence="3" id="KW-0133">Cell shape</keyword>
<evidence type="ECO:0000256" key="3">
    <source>
        <dbReference type="ARBA" id="ARBA00022960"/>
    </source>
</evidence>
<comment type="pathway">
    <text evidence="1">Cell wall biogenesis; peptidoglycan biosynthesis.</text>
</comment>
<evidence type="ECO:0000256" key="1">
    <source>
        <dbReference type="ARBA" id="ARBA00004752"/>
    </source>
</evidence>
<comment type="caution">
    <text evidence="7">The sequence shown here is derived from an EMBL/GenBank/DDBJ whole genome shotgun (WGS) entry which is preliminary data.</text>
</comment>
<keyword evidence="4" id="KW-0573">Peptidoglycan synthesis</keyword>
<dbReference type="InterPro" id="IPR038063">
    <property type="entry name" value="Transpep_catalytic_dom"/>
</dbReference>
<dbReference type="GO" id="GO:0071972">
    <property type="term" value="F:peptidoglycan L,D-transpeptidase activity"/>
    <property type="evidence" value="ECO:0007669"/>
    <property type="project" value="TreeGrafter"/>
</dbReference>
<feature type="domain" description="L,D-TPase catalytic" evidence="6">
    <location>
        <begin position="76"/>
        <end position="217"/>
    </location>
</feature>
<dbReference type="PANTHER" id="PTHR30582">
    <property type="entry name" value="L,D-TRANSPEPTIDASE"/>
    <property type="match status" value="1"/>
</dbReference>
<organism evidence="7">
    <name type="scientific">bioreactor metagenome</name>
    <dbReference type="NCBI Taxonomy" id="1076179"/>
    <lineage>
        <taxon>unclassified sequences</taxon>
        <taxon>metagenomes</taxon>
        <taxon>ecological metagenomes</taxon>
    </lineage>
</organism>
<dbReference type="GO" id="GO:0071555">
    <property type="term" value="P:cell wall organization"/>
    <property type="evidence" value="ECO:0007669"/>
    <property type="project" value="UniProtKB-KW"/>
</dbReference>
<evidence type="ECO:0000259" key="6">
    <source>
        <dbReference type="PROSITE" id="PS52029"/>
    </source>
</evidence>
<protein>
    <recommendedName>
        <fullName evidence="6">L,D-TPase catalytic domain-containing protein</fullName>
    </recommendedName>
</protein>
<dbReference type="InterPro" id="IPR050979">
    <property type="entry name" value="LD-transpeptidase"/>
</dbReference>
<gene>
    <name evidence="7" type="ORF">SDC9_168366</name>
</gene>
<sequence>MQRKANDWTELYRLYYSTNHWVTQVVEGPDGEPWYRIKDEMLMADSLDYYVPASHVRLIPDDEMTPISPDVPLGQKKVEVSLEKQELTAYENSKVVLKTKISSGLNYHPVGEISWLTPTGTFYVQNKMFSKHMGGGQLSTDLEAYILPGVSWVSFFEPVNGVAFHGTHWHHNFGAQMSHGCVNMKTEEAKWLYRWLTPAAENNVMSTIGYGTQVDVF</sequence>
<evidence type="ECO:0000256" key="4">
    <source>
        <dbReference type="ARBA" id="ARBA00022984"/>
    </source>
</evidence>
<evidence type="ECO:0000256" key="2">
    <source>
        <dbReference type="ARBA" id="ARBA00022679"/>
    </source>
</evidence>
<dbReference type="UniPathway" id="UPA00219"/>
<accession>A0A645G2A2</accession>
<dbReference type="PROSITE" id="PS52029">
    <property type="entry name" value="LD_TPASE"/>
    <property type="match status" value="1"/>
</dbReference>
<dbReference type="SUPFAM" id="SSF141523">
    <property type="entry name" value="L,D-transpeptidase catalytic domain-like"/>
    <property type="match status" value="1"/>
</dbReference>
<dbReference type="Pfam" id="PF03734">
    <property type="entry name" value="YkuD"/>
    <property type="match status" value="1"/>
</dbReference>